<sequence>MKEAPWRIPLWVTLQNGIPRQFCGPYDALDFLENEWPSHGVQQARAIEACRAALRHPEYTNSAKHSFVAACMEASLECSDAVKFGSRVRFKGASPPR</sequence>
<reference evidence="1 2" key="1">
    <citation type="submission" date="2017-09" db="EMBL/GenBank/DDBJ databases">
        <title>Comparative genomics of rhizobia isolated from Phaseolus vulgaris in China.</title>
        <authorList>
            <person name="Tong W."/>
        </authorList>
    </citation>
    <scope>NUCLEOTIDE SEQUENCE [LARGE SCALE GENOMIC DNA]</scope>
    <source>
        <strain evidence="1 2">PCH1</strain>
    </source>
</reference>
<dbReference type="Gene3D" id="6.10.250.730">
    <property type="match status" value="1"/>
</dbReference>
<dbReference type="Pfam" id="PF06169">
    <property type="entry name" value="DUF982"/>
    <property type="match status" value="1"/>
</dbReference>
<comment type="caution">
    <text evidence="1">The sequence shown here is derived from an EMBL/GenBank/DDBJ whole genome shotgun (WGS) entry which is preliminary data.</text>
</comment>
<evidence type="ECO:0000313" key="1">
    <source>
        <dbReference type="EMBL" id="PDT50152.1"/>
    </source>
</evidence>
<organism evidence="1 2">
    <name type="scientific">Rhizobium fredii</name>
    <name type="common">Sinorhizobium fredii</name>
    <dbReference type="NCBI Taxonomy" id="380"/>
    <lineage>
        <taxon>Bacteria</taxon>
        <taxon>Pseudomonadati</taxon>
        <taxon>Pseudomonadota</taxon>
        <taxon>Alphaproteobacteria</taxon>
        <taxon>Hyphomicrobiales</taxon>
        <taxon>Rhizobiaceae</taxon>
        <taxon>Sinorhizobium/Ensifer group</taxon>
        <taxon>Sinorhizobium</taxon>
    </lineage>
</organism>
<protein>
    <recommendedName>
        <fullName evidence="3">DUF982 domain-containing protein</fullName>
    </recommendedName>
</protein>
<evidence type="ECO:0000313" key="2">
    <source>
        <dbReference type="Proteomes" id="UP000220353"/>
    </source>
</evidence>
<name>A0A2A6M6K2_RHIFR</name>
<evidence type="ECO:0008006" key="3">
    <source>
        <dbReference type="Google" id="ProtNLM"/>
    </source>
</evidence>
<dbReference type="RefSeq" id="WP_097586373.1">
    <property type="nucleotide sequence ID" value="NZ_NWTC01000001.1"/>
</dbReference>
<dbReference type="EMBL" id="NWTC01000001">
    <property type="protein sequence ID" value="PDT50152.1"/>
    <property type="molecule type" value="Genomic_DNA"/>
</dbReference>
<dbReference type="InterPro" id="IPR010385">
    <property type="entry name" value="DUF982"/>
</dbReference>
<gene>
    <name evidence="1" type="ORF">CO661_00345</name>
</gene>
<dbReference type="AlphaFoldDB" id="A0A2A6M6K2"/>
<proteinExistence type="predicted"/>
<dbReference type="Proteomes" id="UP000220353">
    <property type="component" value="Unassembled WGS sequence"/>
</dbReference>
<accession>A0A2A6M6K2</accession>